<dbReference type="Proteomes" id="UP001476798">
    <property type="component" value="Unassembled WGS sequence"/>
</dbReference>
<protein>
    <submittedName>
        <fullName evidence="2">Uncharacterized protein</fullName>
    </submittedName>
</protein>
<evidence type="ECO:0000313" key="3">
    <source>
        <dbReference type="Proteomes" id="UP001476798"/>
    </source>
</evidence>
<evidence type="ECO:0000313" key="2">
    <source>
        <dbReference type="EMBL" id="MEQ2158962.1"/>
    </source>
</evidence>
<name>A0ABV0MIV1_9TELE</name>
<feature type="compositionally biased region" description="Polar residues" evidence="1">
    <location>
        <begin position="1"/>
        <end position="11"/>
    </location>
</feature>
<sequence>MRPLRPTQSPQGGPRDLKVVRPPLPAGKPPTVPSKSPKTSQRLSPPKKPLPLNPTRSPLQQSRPSPFPPQRPLPLSPARVASATVSPTRSSGSKATGLLVMMPPATGPQPVGKMSAIPPLKVLR</sequence>
<feature type="region of interest" description="Disordered" evidence="1">
    <location>
        <begin position="1"/>
        <end position="124"/>
    </location>
</feature>
<feature type="compositionally biased region" description="Pro residues" evidence="1">
    <location>
        <begin position="65"/>
        <end position="75"/>
    </location>
</feature>
<gene>
    <name evidence="2" type="ORF">GOODEAATRI_017538</name>
</gene>
<dbReference type="EMBL" id="JAHRIO010001431">
    <property type="protein sequence ID" value="MEQ2158962.1"/>
    <property type="molecule type" value="Genomic_DNA"/>
</dbReference>
<feature type="compositionally biased region" description="Pro residues" evidence="1">
    <location>
        <begin position="22"/>
        <end position="32"/>
    </location>
</feature>
<reference evidence="2 3" key="1">
    <citation type="submission" date="2021-06" db="EMBL/GenBank/DDBJ databases">
        <authorList>
            <person name="Palmer J.M."/>
        </authorList>
    </citation>
    <scope>NUCLEOTIDE SEQUENCE [LARGE SCALE GENOMIC DNA]</scope>
    <source>
        <strain evidence="2 3">GA_2019</strain>
        <tissue evidence="2">Muscle</tissue>
    </source>
</reference>
<evidence type="ECO:0000256" key="1">
    <source>
        <dbReference type="SAM" id="MobiDB-lite"/>
    </source>
</evidence>
<organism evidence="2 3">
    <name type="scientific">Goodea atripinnis</name>
    <dbReference type="NCBI Taxonomy" id="208336"/>
    <lineage>
        <taxon>Eukaryota</taxon>
        <taxon>Metazoa</taxon>
        <taxon>Chordata</taxon>
        <taxon>Craniata</taxon>
        <taxon>Vertebrata</taxon>
        <taxon>Euteleostomi</taxon>
        <taxon>Actinopterygii</taxon>
        <taxon>Neopterygii</taxon>
        <taxon>Teleostei</taxon>
        <taxon>Neoteleostei</taxon>
        <taxon>Acanthomorphata</taxon>
        <taxon>Ovalentaria</taxon>
        <taxon>Atherinomorphae</taxon>
        <taxon>Cyprinodontiformes</taxon>
        <taxon>Goodeidae</taxon>
        <taxon>Goodea</taxon>
    </lineage>
</organism>
<feature type="compositionally biased region" description="Low complexity" evidence="1">
    <location>
        <begin position="53"/>
        <end position="64"/>
    </location>
</feature>
<proteinExistence type="predicted"/>
<feature type="compositionally biased region" description="Polar residues" evidence="1">
    <location>
        <begin position="83"/>
        <end position="94"/>
    </location>
</feature>
<keyword evidence="3" id="KW-1185">Reference proteome</keyword>
<comment type="caution">
    <text evidence="2">The sequence shown here is derived from an EMBL/GenBank/DDBJ whole genome shotgun (WGS) entry which is preliminary data.</text>
</comment>
<accession>A0ABV0MIV1</accession>